<name>A0ABQ7E654_BRACR</name>
<protein>
    <recommendedName>
        <fullName evidence="4">BAG domain-containing protein</fullName>
    </recommendedName>
</protein>
<dbReference type="InterPro" id="IPR040400">
    <property type="entry name" value="BAG5/6/7/8"/>
</dbReference>
<evidence type="ECO:0008006" key="4">
    <source>
        <dbReference type="Google" id="ProtNLM"/>
    </source>
</evidence>
<sequence length="278" mass="31969">MITTFCFYRQNHHVIIPPVATSSRCCTYGDSTHLSPDNLLHLIASYLQTHQQETQSPDQTCPCETPCRRSNGGFHQHQKNNVPREHDDHVILSCLLRKIDDLESSLNEFAGRYDQRRDRYSTLRDSAARVIQTRFRSYLVRRSVSFRHLKELALIKSSFVSLKSSVVFRKATDLLLQLDSIQGRVDPMIRSSKRSLSRDLVRFLQYIDDCAVRRYGFVVGSQFKFRGCDGKKPQAVGVAEERIMEKLRNRMGKVFVSNGELEELDSMSDESGETANEE</sequence>
<keyword evidence="3" id="KW-1185">Reference proteome</keyword>
<evidence type="ECO:0000313" key="3">
    <source>
        <dbReference type="Proteomes" id="UP000266723"/>
    </source>
</evidence>
<evidence type="ECO:0000313" key="2">
    <source>
        <dbReference type="EMBL" id="KAF3592708.1"/>
    </source>
</evidence>
<comment type="caution">
    <text evidence="2">The sequence shown here is derived from an EMBL/GenBank/DDBJ whole genome shotgun (WGS) entry which is preliminary data.</text>
</comment>
<evidence type="ECO:0000256" key="1">
    <source>
        <dbReference type="ARBA" id="ARBA00023186"/>
    </source>
</evidence>
<accession>A0ABQ7E654</accession>
<dbReference type="PANTHER" id="PTHR33322:SF18">
    <property type="entry name" value="BAG FAMILY MOLECULAR CHAPERONE REGULATOR 8, CHLOROPLASTIC"/>
    <property type="match status" value="1"/>
</dbReference>
<dbReference type="PROSITE" id="PS50096">
    <property type="entry name" value="IQ"/>
    <property type="match status" value="1"/>
</dbReference>
<dbReference type="PANTHER" id="PTHR33322">
    <property type="entry name" value="BAG DOMAIN CONTAINING PROTEIN, EXPRESSED"/>
    <property type="match status" value="1"/>
</dbReference>
<dbReference type="Proteomes" id="UP000266723">
    <property type="component" value="Unassembled WGS sequence"/>
</dbReference>
<gene>
    <name evidence="2" type="ORF">DY000_02025545</name>
</gene>
<dbReference type="EMBL" id="QGKV02000299">
    <property type="protein sequence ID" value="KAF3592708.1"/>
    <property type="molecule type" value="Genomic_DNA"/>
</dbReference>
<keyword evidence="1" id="KW-0143">Chaperone</keyword>
<organism evidence="2 3">
    <name type="scientific">Brassica cretica</name>
    <name type="common">Mustard</name>
    <dbReference type="NCBI Taxonomy" id="69181"/>
    <lineage>
        <taxon>Eukaryota</taxon>
        <taxon>Viridiplantae</taxon>
        <taxon>Streptophyta</taxon>
        <taxon>Embryophyta</taxon>
        <taxon>Tracheophyta</taxon>
        <taxon>Spermatophyta</taxon>
        <taxon>Magnoliopsida</taxon>
        <taxon>eudicotyledons</taxon>
        <taxon>Gunneridae</taxon>
        <taxon>Pentapetalae</taxon>
        <taxon>rosids</taxon>
        <taxon>malvids</taxon>
        <taxon>Brassicales</taxon>
        <taxon>Brassicaceae</taxon>
        <taxon>Brassiceae</taxon>
        <taxon>Brassica</taxon>
    </lineage>
</organism>
<proteinExistence type="predicted"/>
<reference evidence="2 3" key="1">
    <citation type="journal article" date="2020" name="BMC Genomics">
        <title>Intraspecific diversification of the crop wild relative Brassica cretica Lam. using demographic model selection.</title>
        <authorList>
            <person name="Kioukis A."/>
            <person name="Michalopoulou V.A."/>
            <person name="Briers L."/>
            <person name="Pirintsos S."/>
            <person name="Studholme D.J."/>
            <person name="Pavlidis P."/>
            <person name="Sarris P.F."/>
        </authorList>
    </citation>
    <scope>NUCLEOTIDE SEQUENCE [LARGE SCALE GENOMIC DNA]</scope>
    <source>
        <strain evidence="3">cv. PFS-1207/04</strain>
    </source>
</reference>